<dbReference type="Pfam" id="PF07596">
    <property type="entry name" value="SBP_bac_10"/>
    <property type="match status" value="1"/>
</dbReference>
<evidence type="ECO:0000313" key="2">
    <source>
        <dbReference type="EMBL" id="OWK41605.1"/>
    </source>
</evidence>
<evidence type="ECO:0000313" key="3">
    <source>
        <dbReference type="Proteomes" id="UP000214646"/>
    </source>
</evidence>
<reference evidence="3" key="1">
    <citation type="submission" date="2017-06" db="EMBL/GenBank/DDBJ databases">
        <title>Genome analysis of Fimbriiglobus ruber SP5, the first member of the order Planctomycetales with confirmed chitinolytic capability.</title>
        <authorList>
            <person name="Ravin N.V."/>
            <person name="Rakitin A.L."/>
            <person name="Ivanova A.A."/>
            <person name="Beletsky A.V."/>
            <person name="Kulichevskaya I.S."/>
            <person name="Mardanov A.V."/>
            <person name="Dedysh S.N."/>
        </authorList>
    </citation>
    <scope>NUCLEOTIDE SEQUENCE [LARGE SCALE GENOMIC DNA]</scope>
    <source>
        <strain evidence="3">SP5</strain>
    </source>
</reference>
<dbReference type="Proteomes" id="UP000214646">
    <property type="component" value="Unassembled WGS sequence"/>
</dbReference>
<comment type="caution">
    <text evidence="2">The sequence shown here is derived from an EMBL/GenBank/DDBJ whole genome shotgun (WGS) entry which is preliminary data.</text>
</comment>
<dbReference type="InterPro" id="IPR027558">
    <property type="entry name" value="Pre_pil_HX9DG_C"/>
</dbReference>
<protein>
    <recommendedName>
        <fullName evidence="1">DUF1559 domain-containing protein</fullName>
    </recommendedName>
</protein>
<dbReference type="NCBIfam" id="TIGR04294">
    <property type="entry name" value="pre_pil_HX9DG"/>
    <property type="match status" value="1"/>
</dbReference>
<dbReference type="EMBL" id="NIDE01000005">
    <property type="protein sequence ID" value="OWK41605.1"/>
    <property type="molecule type" value="Genomic_DNA"/>
</dbReference>
<organism evidence="2 3">
    <name type="scientific">Fimbriiglobus ruber</name>
    <dbReference type="NCBI Taxonomy" id="1908690"/>
    <lineage>
        <taxon>Bacteria</taxon>
        <taxon>Pseudomonadati</taxon>
        <taxon>Planctomycetota</taxon>
        <taxon>Planctomycetia</taxon>
        <taxon>Gemmatales</taxon>
        <taxon>Gemmataceae</taxon>
        <taxon>Fimbriiglobus</taxon>
    </lineage>
</organism>
<sequence length="112" mass="12244">MVGERPPPDTYQAGWWYPGFHFSARGHRGPNGGLVAGAGLYFINDPCTIGKRTFGPGRLDNPCDRNHYWSLHPGGANFLFADGSVRFLSYAAEPIIIPLASINGGEIVQWPE</sequence>
<proteinExistence type="predicted"/>
<name>A0A225DZ32_9BACT</name>
<accession>A0A225DZ32</accession>
<gene>
    <name evidence="2" type="ORF">FRUB_03683</name>
</gene>
<dbReference type="AlphaFoldDB" id="A0A225DZ32"/>
<evidence type="ECO:0000259" key="1">
    <source>
        <dbReference type="Pfam" id="PF07596"/>
    </source>
</evidence>
<dbReference type="InterPro" id="IPR011453">
    <property type="entry name" value="DUF1559"/>
</dbReference>
<feature type="domain" description="DUF1559" evidence="1">
    <location>
        <begin position="60"/>
        <end position="92"/>
    </location>
</feature>
<keyword evidence="3" id="KW-1185">Reference proteome</keyword>